<protein>
    <submittedName>
        <fullName evidence="2">CotS family spore coat protein</fullName>
    </submittedName>
</protein>
<keyword evidence="2" id="KW-0167">Capsid protein</keyword>
<sequence>MNEINKKVISEILQKNYGVIPEIMVRIRRKSDRQVWKITDTNTNIYALKYLEKSARAPVIAAVNDYMHGKGIPVTPVLPTLYGTSYLDVNYGCFLLFPWLEGEHPSYTEPGMIEKMAILLAKFHEASHGYAASGNPIADSRLDWNKIYKKKIKKMEKFRVKASVSEDSFSQVYLSHLPWLQARANWVLEQLPQTALRTLLDSIKHDPRLGHGDYSHLNVLRNNHNELTVIDLDTVSLALPMRDISHLCTLIKQSFGEWSRERFQVVLNAYQQIRPLSPEELELLLLDQIFPHKAIRLAQKYFVDSSHVKGHATLLIEFERCIAIDKQKITELGMGPIWKE</sequence>
<evidence type="ECO:0000313" key="3">
    <source>
        <dbReference type="Proteomes" id="UP000252415"/>
    </source>
</evidence>
<organism evidence="2 3">
    <name type="scientific">Paenibacillus prosopidis</name>
    <dbReference type="NCBI Taxonomy" id="630520"/>
    <lineage>
        <taxon>Bacteria</taxon>
        <taxon>Bacillati</taxon>
        <taxon>Bacillota</taxon>
        <taxon>Bacilli</taxon>
        <taxon>Bacillales</taxon>
        <taxon>Paenibacillaceae</taxon>
        <taxon>Paenibacillus</taxon>
    </lineage>
</organism>
<dbReference type="PANTHER" id="PTHR39179">
    <property type="entry name" value="SPORE COAT PROTEIN I"/>
    <property type="match status" value="1"/>
</dbReference>
<name>A0A368W0P6_9BACL</name>
<keyword evidence="3" id="KW-1185">Reference proteome</keyword>
<evidence type="ECO:0000313" key="2">
    <source>
        <dbReference type="EMBL" id="RCW48030.1"/>
    </source>
</evidence>
<dbReference type="Pfam" id="PF01636">
    <property type="entry name" value="APH"/>
    <property type="match status" value="1"/>
</dbReference>
<dbReference type="RefSeq" id="WP_181873499.1">
    <property type="nucleotide sequence ID" value="NZ_QPJD01000007.1"/>
</dbReference>
<proteinExistence type="predicted"/>
<dbReference type="SUPFAM" id="SSF56112">
    <property type="entry name" value="Protein kinase-like (PK-like)"/>
    <property type="match status" value="1"/>
</dbReference>
<dbReference type="PANTHER" id="PTHR39179:SF1">
    <property type="entry name" value="SPORE COAT PROTEIN I"/>
    <property type="match status" value="1"/>
</dbReference>
<comment type="caution">
    <text evidence="2">The sequence shown here is derived from an EMBL/GenBank/DDBJ whole genome shotgun (WGS) entry which is preliminary data.</text>
</comment>
<keyword evidence="2" id="KW-0946">Virion</keyword>
<dbReference type="InterPro" id="IPR011009">
    <property type="entry name" value="Kinase-like_dom_sf"/>
</dbReference>
<feature type="domain" description="Aminoglycoside phosphotransferase" evidence="1">
    <location>
        <begin position="29"/>
        <end position="274"/>
    </location>
</feature>
<dbReference type="EMBL" id="QPJD01000007">
    <property type="protein sequence ID" value="RCW48030.1"/>
    <property type="molecule type" value="Genomic_DNA"/>
</dbReference>
<accession>A0A368W0P6</accession>
<evidence type="ECO:0000259" key="1">
    <source>
        <dbReference type="Pfam" id="PF01636"/>
    </source>
</evidence>
<dbReference type="InterPro" id="IPR014255">
    <property type="entry name" value="Spore_coat_CotS"/>
</dbReference>
<dbReference type="InterPro" id="IPR047175">
    <property type="entry name" value="CotS-like"/>
</dbReference>
<dbReference type="InterPro" id="IPR002575">
    <property type="entry name" value="Aminoglycoside_PTrfase"/>
</dbReference>
<dbReference type="Gene3D" id="3.30.200.20">
    <property type="entry name" value="Phosphorylase Kinase, domain 1"/>
    <property type="match status" value="1"/>
</dbReference>
<dbReference type="NCBIfam" id="TIGR02906">
    <property type="entry name" value="spore_CotS"/>
    <property type="match status" value="1"/>
</dbReference>
<dbReference type="GO" id="GO:0042601">
    <property type="term" value="C:endospore-forming forespore"/>
    <property type="evidence" value="ECO:0007669"/>
    <property type="project" value="TreeGrafter"/>
</dbReference>
<dbReference type="Proteomes" id="UP000252415">
    <property type="component" value="Unassembled WGS sequence"/>
</dbReference>
<gene>
    <name evidence="2" type="ORF">DFP97_107232</name>
</gene>
<dbReference type="AlphaFoldDB" id="A0A368W0P6"/>
<dbReference type="Gene3D" id="3.90.1200.10">
    <property type="match status" value="1"/>
</dbReference>
<reference evidence="2 3" key="1">
    <citation type="submission" date="2018-07" db="EMBL/GenBank/DDBJ databases">
        <title>Genomic Encyclopedia of Type Strains, Phase III (KMG-III): the genomes of soil and plant-associated and newly described type strains.</title>
        <authorList>
            <person name="Whitman W."/>
        </authorList>
    </citation>
    <scope>NUCLEOTIDE SEQUENCE [LARGE SCALE GENOMIC DNA]</scope>
    <source>
        <strain evidence="2 3">CECT 7506</strain>
    </source>
</reference>